<dbReference type="AlphaFoldDB" id="A0A5C6DGS5"/>
<sequence precursor="true">MTQPFRIVAIALMGMGIFSTLNLAPAEESGAADPTEPWPPITSTHQPGVIWWVPGSAMDRDNLTENLRQLRSAGFGGVSMVPIYGVKGAEDHFLPYLSPQWIEMFEFASRETRRLGLWLDLTPGTGWRIGGPNVTPEMGELRIKLSEGKLAPSRSNAKVKRAAPGGAGLSIDPYSVAALQQHLRFFDQNFSELTAERPRAFYHDSFEYNGSWTDGFLDTFRQKHPYDLADYAAELFGEGDQETAARVQRDYRDTISDLHYDFVTLLHQWAGERGSSLREQAHGAPGNLLDLYALADIPETEVFGANSFSIPGFRREERFVAPTKDSSPLVNRFASSAAHLSGHPLVSSESFTWLREHFNTALSQIKAEVDLLFLSGVNHLLYHGNCYSPKDATWPGWLFYASTEVNSRNAFWHDLPTLNSYIARCQSILQSGSPDNDVLLYWPIEDVYSSVQKDPLFFFRVHNHETWLTNTSCGELAAELSDRGIAYDFVSDRLLGRARVVKGKVVCGNSSYDCIAIPKTQFMPMATLRQIQSLLQAGGQVVFADGLPTDVPGLGNLDQRRDTFQQLAEQVRETIGDQNLSNESTSVLQRLVSAGVRPEPMAQSELASIRRKVGDDTFYFIVNQSAKDFDDGFTLSRTAAAAVVMDPMTGKLGQATIRNRVDEKGTRLYLQLAAGQSVFIRLQAKDAGLPPLPIWQPAGDPIPIRGDWEITFLDGGPELPNPIETTHLACWTELGDTEAVRFAGTARYRIEFDAPSVSADGWRLDLGDVRESANVRLNGSPIASLVAHPFRCHLDLLREHSNVLEIEVTNLSANRIRDLDRRGVPWKIFYDINFVDIHYRPFDASDWPIRPSGLLGPIRLQPLASPTLDALSAIQG</sequence>
<evidence type="ECO:0008006" key="4">
    <source>
        <dbReference type="Google" id="ProtNLM"/>
    </source>
</evidence>
<reference evidence="2 3" key="1">
    <citation type="submission" date="2019-02" db="EMBL/GenBank/DDBJ databases">
        <title>Deep-cultivation of Planctomycetes and their phenomic and genomic characterization uncovers novel biology.</title>
        <authorList>
            <person name="Wiegand S."/>
            <person name="Jogler M."/>
            <person name="Boedeker C."/>
            <person name="Pinto D."/>
            <person name="Vollmers J."/>
            <person name="Rivas-Marin E."/>
            <person name="Kohn T."/>
            <person name="Peeters S.H."/>
            <person name="Heuer A."/>
            <person name="Rast P."/>
            <person name="Oberbeckmann S."/>
            <person name="Bunk B."/>
            <person name="Jeske O."/>
            <person name="Meyerdierks A."/>
            <person name="Storesund J.E."/>
            <person name="Kallscheuer N."/>
            <person name="Luecker S."/>
            <person name="Lage O.M."/>
            <person name="Pohl T."/>
            <person name="Merkel B.J."/>
            <person name="Hornburger P."/>
            <person name="Mueller R.-W."/>
            <person name="Bruemmer F."/>
            <person name="Labrenz M."/>
            <person name="Spormann A.M."/>
            <person name="Op Den Camp H."/>
            <person name="Overmann J."/>
            <person name="Amann R."/>
            <person name="Jetten M.S.M."/>
            <person name="Mascher T."/>
            <person name="Medema M.H."/>
            <person name="Devos D.P."/>
            <person name="Kaster A.-K."/>
            <person name="Ovreas L."/>
            <person name="Rohde M."/>
            <person name="Galperin M.Y."/>
            <person name="Jogler C."/>
        </authorList>
    </citation>
    <scope>NUCLEOTIDE SEQUENCE [LARGE SCALE GENOMIC DNA]</scope>
    <source>
        <strain evidence="2 3">Poly41</strain>
    </source>
</reference>
<dbReference type="OrthoDB" id="9761519at2"/>
<evidence type="ECO:0000313" key="3">
    <source>
        <dbReference type="Proteomes" id="UP000319143"/>
    </source>
</evidence>
<dbReference type="Gene3D" id="2.60.120.260">
    <property type="entry name" value="Galactose-binding domain-like"/>
    <property type="match status" value="1"/>
</dbReference>
<dbReference type="PANTHER" id="PTHR36848">
    <property type="entry name" value="DNA-BINDING PROTEIN (PUTATIVE SECRETED PROTEIN)-RELATED"/>
    <property type="match status" value="1"/>
</dbReference>
<dbReference type="RefSeq" id="WP_146528440.1">
    <property type="nucleotide sequence ID" value="NZ_SJPV01000007.1"/>
</dbReference>
<evidence type="ECO:0000256" key="1">
    <source>
        <dbReference type="SAM" id="SignalP"/>
    </source>
</evidence>
<protein>
    <recommendedName>
        <fullName evidence="4">Glycosyl hydrolases family 2, sugar binding domain</fullName>
    </recommendedName>
</protein>
<feature type="chain" id="PRO_5022883249" description="Glycosyl hydrolases family 2, sugar binding domain" evidence="1">
    <location>
        <begin position="24"/>
        <end position="876"/>
    </location>
</feature>
<keyword evidence="3" id="KW-1185">Reference proteome</keyword>
<dbReference type="InterPro" id="IPR053161">
    <property type="entry name" value="Ulvan_degrading_GH"/>
</dbReference>
<dbReference type="Pfam" id="PF17132">
    <property type="entry name" value="Glyco_hydro_106"/>
    <property type="match status" value="2"/>
</dbReference>
<dbReference type="NCBIfam" id="NF045579">
    <property type="entry name" value="rhamnoside_JR"/>
    <property type="match status" value="1"/>
</dbReference>
<accession>A0A5C6DGS5</accession>
<dbReference type="EMBL" id="SJPV01000007">
    <property type="protein sequence ID" value="TWU35027.1"/>
    <property type="molecule type" value="Genomic_DNA"/>
</dbReference>
<organism evidence="2 3">
    <name type="scientific">Novipirellula artificiosorum</name>
    <dbReference type="NCBI Taxonomy" id="2528016"/>
    <lineage>
        <taxon>Bacteria</taxon>
        <taxon>Pseudomonadati</taxon>
        <taxon>Planctomycetota</taxon>
        <taxon>Planctomycetia</taxon>
        <taxon>Pirellulales</taxon>
        <taxon>Pirellulaceae</taxon>
        <taxon>Novipirellula</taxon>
    </lineage>
</organism>
<comment type="caution">
    <text evidence="2">The sequence shown here is derived from an EMBL/GenBank/DDBJ whole genome shotgun (WGS) entry which is preliminary data.</text>
</comment>
<keyword evidence="1" id="KW-0732">Signal</keyword>
<dbReference type="Proteomes" id="UP000319143">
    <property type="component" value="Unassembled WGS sequence"/>
</dbReference>
<name>A0A5C6DGS5_9BACT</name>
<dbReference type="SUPFAM" id="SSF49785">
    <property type="entry name" value="Galactose-binding domain-like"/>
    <property type="match status" value="1"/>
</dbReference>
<dbReference type="PANTHER" id="PTHR36848:SF2">
    <property type="entry name" value="SECRETED PROTEIN"/>
    <property type="match status" value="1"/>
</dbReference>
<dbReference type="InterPro" id="IPR008979">
    <property type="entry name" value="Galactose-bd-like_sf"/>
</dbReference>
<evidence type="ECO:0000313" key="2">
    <source>
        <dbReference type="EMBL" id="TWU35027.1"/>
    </source>
</evidence>
<proteinExistence type="predicted"/>
<feature type="signal peptide" evidence="1">
    <location>
        <begin position="1"/>
        <end position="23"/>
    </location>
</feature>
<gene>
    <name evidence="2" type="ORF">Poly41_41710</name>
</gene>